<feature type="chain" id="PRO_5001619318" description="Putative auto-transporter adhesin head GIN domain-containing protein" evidence="2">
    <location>
        <begin position="21"/>
        <end position="307"/>
    </location>
</feature>
<keyword evidence="5" id="KW-1185">Reference proteome</keyword>
<comment type="caution">
    <text evidence="4">The sequence shown here is derived from an EMBL/GenBank/DDBJ whole genome shotgun (WGS) entry which is preliminary data.</text>
</comment>
<keyword evidence="2" id="KW-0732">Signal</keyword>
<evidence type="ECO:0000313" key="4">
    <source>
        <dbReference type="EMBL" id="KCZ57193.1"/>
    </source>
</evidence>
<organism evidence="4 5">
    <name type="scientific">Hyphomonas beringensis</name>
    <dbReference type="NCBI Taxonomy" id="1280946"/>
    <lineage>
        <taxon>Bacteria</taxon>
        <taxon>Pseudomonadati</taxon>
        <taxon>Pseudomonadota</taxon>
        <taxon>Alphaproteobacteria</taxon>
        <taxon>Hyphomonadales</taxon>
        <taxon>Hyphomonadaceae</taxon>
        <taxon>Hyphomonas</taxon>
    </lineage>
</organism>
<feature type="domain" description="Putative auto-transporter adhesin head GIN" evidence="3">
    <location>
        <begin position="29"/>
        <end position="211"/>
    </location>
</feature>
<protein>
    <recommendedName>
        <fullName evidence="3">Putative auto-transporter adhesin head GIN domain-containing protein</fullName>
    </recommendedName>
</protein>
<dbReference type="EMBL" id="AWFF01000001">
    <property type="protein sequence ID" value="KCZ57193.1"/>
    <property type="molecule type" value="Genomic_DNA"/>
</dbReference>
<dbReference type="AlphaFoldDB" id="A0A062UHN5"/>
<evidence type="ECO:0000256" key="1">
    <source>
        <dbReference type="SAM" id="MobiDB-lite"/>
    </source>
</evidence>
<dbReference type="OrthoDB" id="7618481at2"/>
<dbReference type="eggNOG" id="COG1983">
    <property type="taxonomic scope" value="Bacteria"/>
</dbReference>
<dbReference type="PATRIC" id="fig|1280946.3.peg.54"/>
<sequence>MKRTAISVAALTLAAMPALAETKSYDVSDFDAVDVSGAIVVEYTQGSSHSVTVDQKDGDFSDILIETKGDELQIKRKSLEKAKWRKNMSIRYKNGELVVKVNGDVKPSYKVTVTSPSITELDVSQSSMLTAENISADELELDSSSSASLTVSGNSKKTSIEASSSSDVDAEDLISDKLNIDASSSADVSASASGAGPVDVEASSSSDVEVSISGLPNVEIDASSSADISVEGTCNMIDIEASSSADVDADDLICMSAKVAASSSADVGVHASKSITASANSGGDVIVHGDPAERDVSKSSGGDVDFN</sequence>
<feature type="region of interest" description="Disordered" evidence="1">
    <location>
        <begin position="279"/>
        <end position="307"/>
    </location>
</feature>
<dbReference type="RefSeq" id="WP_051600957.1">
    <property type="nucleotide sequence ID" value="NZ_AWFF01000001.1"/>
</dbReference>
<dbReference type="Gene3D" id="2.160.20.120">
    <property type="match status" value="1"/>
</dbReference>
<evidence type="ECO:0000259" key="3">
    <source>
        <dbReference type="Pfam" id="PF10988"/>
    </source>
</evidence>
<dbReference type="Pfam" id="PF10988">
    <property type="entry name" value="DUF2807"/>
    <property type="match status" value="1"/>
</dbReference>
<gene>
    <name evidence="4" type="ORF">HY29_00265</name>
</gene>
<dbReference type="InterPro" id="IPR021255">
    <property type="entry name" value="DUF2807"/>
</dbReference>
<name>A0A062UHN5_9PROT</name>
<proteinExistence type="predicted"/>
<reference evidence="4 5" key="1">
    <citation type="journal article" date="2014" name="Antonie Van Leeuwenhoek">
        <title>Hyphomonas beringensis sp. nov. and Hyphomonas chukchiensis sp. nov., isolated from surface seawater of the Bering Sea and Chukchi Sea.</title>
        <authorList>
            <person name="Li C."/>
            <person name="Lai Q."/>
            <person name="Li G."/>
            <person name="Dong C."/>
            <person name="Wang J."/>
            <person name="Liao Y."/>
            <person name="Shao Z."/>
        </authorList>
    </citation>
    <scope>NUCLEOTIDE SEQUENCE [LARGE SCALE GENOMIC DNA]</scope>
    <source>
        <strain evidence="4 5">25B14_1</strain>
    </source>
</reference>
<evidence type="ECO:0000256" key="2">
    <source>
        <dbReference type="SAM" id="SignalP"/>
    </source>
</evidence>
<dbReference type="STRING" id="1280946.HY29_00265"/>
<feature type="region of interest" description="Disordered" evidence="1">
    <location>
        <begin position="145"/>
        <end position="166"/>
    </location>
</feature>
<feature type="compositionally biased region" description="Low complexity" evidence="1">
    <location>
        <begin position="155"/>
        <end position="166"/>
    </location>
</feature>
<feature type="signal peptide" evidence="2">
    <location>
        <begin position="1"/>
        <end position="20"/>
    </location>
</feature>
<accession>A0A062UHN5</accession>
<evidence type="ECO:0000313" key="5">
    <source>
        <dbReference type="Proteomes" id="UP000027037"/>
    </source>
</evidence>
<dbReference type="Proteomes" id="UP000027037">
    <property type="component" value="Unassembled WGS sequence"/>
</dbReference>